<feature type="transmembrane region" description="Helical" evidence="1">
    <location>
        <begin position="470"/>
        <end position="490"/>
    </location>
</feature>
<evidence type="ECO:0000313" key="3">
    <source>
        <dbReference type="Proteomes" id="UP000509371"/>
    </source>
</evidence>
<organism evidence="2 3">
    <name type="scientific">Marinomonas primoryensis</name>
    <dbReference type="NCBI Taxonomy" id="178399"/>
    <lineage>
        <taxon>Bacteria</taxon>
        <taxon>Pseudomonadati</taxon>
        <taxon>Pseudomonadota</taxon>
        <taxon>Gammaproteobacteria</taxon>
        <taxon>Oceanospirillales</taxon>
        <taxon>Oceanospirillaceae</taxon>
        <taxon>Marinomonas</taxon>
    </lineage>
</organism>
<dbReference type="Proteomes" id="UP000509371">
    <property type="component" value="Chromosome"/>
</dbReference>
<feature type="transmembrane region" description="Helical" evidence="1">
    <location>
        <begin position="367"/>
        <end position="386"/>
    </location>
</feature>
<keyword evidence="1" id="KW-0472">Membrane</keyword>
<evidence type="ECO:0000256" key="1">
    <source>
        <dbReference type="SAM" id="Phobius"/>
    </source>
</evidence>
<dbReference type="EMBL" id="CP054301">
    <property type="protein sequence ID" value="QKK80937.1"/>
    <property type="molecule type" value="Genomic_DNA"/>
</dbReference>
<feature type="transmembrane region" description="Helical" evidence="1">
    <location>
        <begin position="398"/>
        <end position="420"/>
    </location>
</feature>
<keyword evidence="1" id="KW-1133">Transmembrane helix</keyword>
<dbReference type="RefSeq" id="WP_176335559.1">
    <property type="nucleotide sequence ID" value="NZ_BAAAEF010000007.1"/>
</dbReference>
<proteinExistence type="predicted"/>
<protein>
    <submittedName>
        <fullName evidence="2">Putative transmembrane protein</fullName>
    </submittedName>
</protein>
<dbReference type="AlphaFoldDB" id="A0A859CWG2"/>
<gene>
    <name evidence="2" type="ORF">MP3633_2210</name>
</gene>
<reference evidence="2 3" key="1">
    <citation type="submission" date="2020-06" db="EMBL/GenBank/DDBJ databases">
        <authorList>
            <person name="Voronona O.L."/>
            <person name="Aksenova E.I."/>
            <person name="Kunda M.S."/>
            <person name="Semenov A.N."/>
            <person name="Ryzhova N."/>
        </authorList>
    </citation>
    <scope>NUCLEOTIDE SEQUENCE [LARGE SCALE GENOMIC DNA]</scope>
    <source>
        <strain evidence="2 3">MPKMM3633</strain>
    </source>
</reference>
<dbReference type="KEGG" id="mpri:MP3633_2210"/>
<accession>A0A859CWG2</accession>
<evidence type="ECO:0000313" key="2">
    <source>
        <dbReference type="EMBL" id="QKK80937.1"/>
    </source>
</evidence>
<sequence length="535" mass="61550">MINSFANDLIRLFFASDFKVYISSFDSFQVKAKVKAEEIFYPNVDELFDLFKLVEGKNLQISFGGFGSSVRFSTNKDDYSEKMSELKQEVQALDDDELVEFELEVLDLRSESSVDIFDKTAFFLYLSTLNAQTLLEEFSKFSFDGKIEFRFWEDMKSFNSESIFFISTYSNNEKNLDFSFIKEKKRKKVILDRAKISHFVNAKDNFLIPDDFKIINGDAHNEIAGILNGILGVLCLTFISDFSSIHDDDLEIQIKGYKKVLDKLSFSEMKVANHDEIYNVYSWAYSEGSFVDKIGVARNVMSIHLVDGRLLNIENGLLDSILSGYDLYLKENVKQYIEIKNKINDFLYGQSDKALDLTKSVFSTVKAGIWTFMTFFVTVFLLRAISGKSLGGAISYEVLLVAVLLVIISSIYFCVSIFEINVDKKRLLERYDEVRNRYKDLLNESDLNKIINVNSISQKESTYIDKKRNLYCLVWFLICFFTLATVFWLYKQTNDVAPLPANTNIESEEIILNLESAHINFSSDKDGSFLTPANR</sequence>
<keyword evidence="1 2" id="KW-0812">Transmembrane</keyword>
<name>A0A859CWG2_9GAMM</name>